<dbReference type="InterPro" id="IPR050925">
    <property type="entry name" value="Rhomboid_protease_S54"/>
</dbReference>
<feature type="transmembrane region" description="Helical" evidence="7">
    <location>
        <begin position="72"/>
        <end position="93"/>
    </location>
</feature>
<accession>A0ABT8T8C2</accession>
<evidence type="ECO:0000313" key="9">
    <source>
        <dbReference type="EMBL" id="MDO2409922.1"/>
    </source>
</evidence>
<dbReference type="GO" id="GO:0006508">
    <property type="term" value="P:proteolysis"/>
    <property type="evidence" value="ECO:0007669"/>
    <property type="project" value="UniProtKB-KW"/>
</dbReference>
<comment type="similarity">
    <text evidence="2">Belongs to the peptidase S54 family.</text>
</comment>
<evidence type="ECO:0000256" key="3">
    <source>
        <dbReference type="ARBA" id="ARBA00022692"/>
    </source>
</evidence>
<comment type="caution">
    <text evidence="9">The sequence shown here is derived from an EMBL/GenBank/DDBJ whole genome shotgun (WGS) entry which is preliminary data.</text>
</comment>
<keyword evidence="5 7" id="KW-1133">Transmembrane helix</keyword>
<feature type="transmembrane region" description="Helical" evidence="7">
    <location>
        <begin position="105"/>
        <end position="125"/>
    </location>
</feature>
<dbReference type="EMBL" id="JAULJQ010000009">
    <property type="protein sequence ID" value="MDO2409922.1"/>
    <property type="molecule type" value="Genomic_DNA"/>
</dbReference>
<evidence type="ECO:0000256" key="2">
    <source>
        <dbReference type="ARBA" id="ARBA00009045"/>
    </source>
</evidence>
<dbReference type="Proteomes" id="UP001171111">
    <property type="component" value="Unassembled WGS sequence"/>
</dbReference>
<evidence type="ECO:0000256" key="4">
    <source>
        <dbReference type="ARBA" id="ARBA00022801"/>
    </source>
</evidence>
<keyword evidence="4 9" id="KW-0378">Hydrolase</keyword>
<protein>
    <submittedName>
        <fullName evidence="9">Rhomboid family intramembrane serine protease</fullName>
        <ecNumber evidence="9">3.4.21.105</ecNumber>
    </submittedName>
</protein>
<dbReference type="PANTHER" id="PTHR43731">
    <property type="entry name" value="RHOMBOID PROTEASE"/>
    <property type="match status" value="1"/>
</dbReference>
<keyword evidence="10" id="KW-1185">Reference proteome</keyword>
<dbReference type="PANTHER" id="PTHR43731:SF14">
    <property type="entry name" value="PRESENILIN-ASSOCIATED RHOMBOID-LIKE PROTEIN, MITOCHONDRIAL"/>
    <property type="match status" value="1"/>
</dbReference>
<dbReference type="SUPFAM" id="SSF144091">
    <property type="entry name" value="Rhomboid-like"/>
    <property type="match status" value="1"/>
</dbReference>
<comment type="subcellular location">
    <subcellularLocation>
        <location evidence="1">Membrane</location>
        <topology evidence="1">Multi-pass membrane protein</topology>
    </subcellularLocation>
</comment>
<organism evidence="9 10">
    <name type="scientific">Campylobacter magnus</name>
    <dbReference type="NCBI Taxonomy" id="3026462"/>
    <lineage>
        <taxon>Bacteria</taxon>
        <taxon>Pseudomonadati</taxon>
        <taxon>Campylobacterota</taxon>
        <taxon>Epsilonproteobacteria</taxon>
        <taxon>Campylobacterales</taxon>
        <taxon>Campylobacteraceae</taxon>
        <taxon>Campylobacter</taxon>
    </lineage>
</organism>
<evidence type="ECO:0000313" key="10">
    <source>
        <dbReference type="Proteomes" id="UP001171111"/>
    </source>
</evidence>
<evidence type="ECO:0000256" key="6">
    <source>
        <dbReference type="ARBA" id="ARBA00023136"/>
    </source>
</evidence>
<keyword evidence="3 7" id="KW-0812">Transmembrane</keyword>
<reference evidence="9 10" key="1">
    <citation type="submission" date="2023-06" db="EMBL/GenBank/DDBJ databases">
        <title>Campylobacter magnum sp. nov., isolated from cecal contents of domestic pigs (Sus scrofa domesticus).</title>
        <authorList>
            <person name="Papic B."/>
            <person name="Gruntar I."/>
        </authorList>
    </citation>
    <scope>NUCLEOTIDE SEQUENCE [LARGE SCALE GENOMIC DNA]</scope>
    <source>
        <strain evidence="10">34484-21</strain>
    </source>
</reference>
<dbReference type="InterPro" id="IPR035952">
    <property type="entry name" value="Rhomboid-like_sf"/>
</dbReference>
<dbReference type="Gene3D" id="1.20.1540.10">
    <property type="entry name" value="Rhomboid-like"/>
    <property type="match status" value="1"/>
</dbReference>
<gene>
    <name evidence="9" type="ORF">Q2362_07425</name>
</gene>
<dbReference type="EC" id="3.4.21.105" evidence="9"/>
<proteinExistence type="inferred from homology"/>
<sequence>MLKSNFNKNFNSLEFSGILKSLLEVKAICLLVILNVLVYIFTSLSVSDYYYMILGLNALFFEGFYHQLLSSIFMHGSAEHLGMNMLALIAFGYRLERALGAFNFALLYLLGGVLTNLLSLSYLYFEPYSNLVGASGAICVLFGFMAYFMPMLRSGLFVGLLIMSFVPMLLGVQVAWYAHLFGFGVGFGAGFLKARKG</sequence>
<evidence type="ECO:0000259" key="8">
    <source>
        <dbReference type="Pfam" id="PF01694"/>
    </source>
</evidence>
<dbReference type="GO" id="GO:0008233">
    <property type="term" value="F:peptidase activity"/>
    <property type="evidence" value="ECO:0007669"/>
    <property type="project" value="UniProtKB-KW"/>
</dbReference>
<evidence type="ECO:0000256" key="1">
    <source>
        <dbReference type="ARBA" id="ARBA00004141"/>
    </source>
</evidence>
<keyword evidence="9" id="KW-0645">Protease</keyword>
<dbReference type="InterPro" id="IPR022764">
    <property type="entry name" value="Peptidase_S54_rhomboid_dom"/>
</dbReference>
<evidence type="ECO:0000256" key="5">
    <source>
        <dbReference type="ARBA" id="ARBA00022989"/>
    </source>
</evidence>
<evidence type="ECO:0000256" key="7">
    <source>
        <dbReference type="SAM" id="Phobius"/>
    </source>
</evidence>
<feature type="transmembrane region" description="Helical" evidence="7">
    <location>
        <begin position="156"/>
        <end position="178"/>
    </location>
</feature>
<feature type="transmembrane region" description="Helical" evidence="7">
    <location>
        <begin position="131"/>
        <end position="149"/>
    </location>
</feature>
<dbReference type="Pfam" id="PF01694">
    <property type="entry name" value="Rhomboid"/>
    <property type="match status" value="1"/>
</dbReference>
<feature type="domain" description="Peptidase S54 rhomboid" evidence="8">
    <location>
        <begin position="65"/>
        <end position="194"/>
    </location>
</feature>
<keyword evidence="6 7" id="KW-0472">Membrane</keyword>
<feature type="transmembrane region" description="Helical" evidence="7">
    <location>
        <begin position="25"/>
        <end position="42"/>
    </location>
</feature>
<name>A0ABT8T8C2_9BACT</name>